<sequence>MSISVISESLSSYSSSSTSGTSSLGQEDFLELLIAQLQNQDPLEPQSNTEFIAQLATFSNVEQASLTNDKLDQVITAAVNDQQFASLNLLDQQVVAQTSSFSLSAGEPVEVGFGLTTPATDVTLSILDSDNAVVNTFSFSDVAAGQTFFSWDGTDADGNALASGSYQMVVNAGNGGNLLAEEEALPLVRAIVTEVDLSGSSAVLLTAAGQLDLADLYNVGGQ</sequence>
<proteinExistence type="inferred from homology"/>
<evidence type="ECO:0000256" key="4">
    <source>
        <dbReference type="ARBA" id="ARBA00024746"/>
    </source>
</evidence>
<evidence type="ECO:0000256" key="3">
    <source>
        <dbReference type="ARBA" id="ARBA00022795"/>
    </source>
</evidence>
<organism evidence="7 8">
    <name type="scientific">Desulfuromonas thiophila</name>
    <dbReference type="NCBI Taxonomy" id="57664"/>
    <lineage>
        <taxon>Bacteria</taxon>
        <taxon>Pseudomonadati</taxon>
        <taxon>Thermodesulfobacteriota</taxon>
        <taxon>Desulfuromonadia</taxon>
        <taxon>Desulfuromonadales</taxon>
        <taxon>Desulfuromonadaceae</taxon>
        <taxon>Desulfuromonas</taxon>
    </lineage>
</organism>
<dbReference type="AlphaFoldDB" id="A0A1G6X7V4"/>
<dbReference type="Gene3D" id="2.30.30.910">
    <property type="match status" value="1"/>
</dbReference>
<evidence type="ECO:0000256" key="2">
    <source>
        <dbReference type="ARBA" id="ARBA00016013"/>
    </source>
</evidence>
<name>A0A1G6X7V4_9BACT</name>
<keyword evidence="7" id="KW-0966">Cell projection</keyword>
<evidence type="ECO:0000256" key="5">
    <source>
        <dbReference type="RuleBase" id="RU362076"/>
    </source>
</evidence>
<evidence type="ECO:0000313" key="7">
    <source>
        <dbReference type="EMBL" id="SDD74194.1"/>
    </source>
</evidence>
<reference evidence="8" key="1">
    <citation type="submission" date="2016-10" db="EMBL/GenBank/DDBJ databases">
        <authorList>
            <person name="Varghese N."/>
            <person name="Submissions S."/>
        </authorList>
    </citation>
    <scope>NUCLEOTIDE SEQUENCE [LARGE SCALE GENOMIC DNA]</scope>
    <source>
        <strain evidence="8">DSM 8987</strain>
    </source>
</reference>
<comment type="function">
    <text evidence="4 5">Required for flagellar hook formation. May act as a scaffolding protein.</text>
</comment>
<keyword evidence="7" id="KW-0282">Flagellum</keyword>
<keyword evidence="7" id="KW-0969">Cilium</keyword>
<dbReference type="STRING" id="57664.SAMN05661003_101167"/>
<dbReference type="InterPro" id="IPR005648">
    <property type="entry name" value="FlgD"/>
</dbReference>
<keyword evidence="8" id="KW-1185">Reference proteome</keyword>
<comment type="similarity">
    <text evidence="1 5">Belongs to the FlgD family.</text>
</comment>
<dbReference type="GO" id="GO:0044781">
    <property type="term" value="P:bacterial-type flagellum organization"/>
    <property type="evidence" value="ECO:0007669"/>
    <property type="project" value="UniProtKB-UniRule"/>
</dbReference>
<evidence type="ECO:0000256" key="1">
    <source>
        <dbReference type="ARBA" id="ARBA00010577"/>
    </source>
</evidence>
<dbReference type="Pfam" id="PF03963">
    <property type="entry name" value="FlgD"/>
    <property type="match status" value="1"/>
</dbReference>
<dbReference type="Gene3D" id="2.60.40.4070">
    <property type="match status" value="1"/>
</dbReference>
<dbReference type="InterPro" id="IPR025965">
    <property type="entry name" value="FlgD/Vpr_Ig-like"/>
</dbReference>
<evidence type="ECO:0000313" key="8">
    <source>
        <dbReference type="Proteomes" id="UP000243205"/>
    </source>
</evidence>
<dbReference type="EMBL" id="FNAQ01000001">
    <property type="protein sequence ID" value="SDD74194.1"/>
    <property type="molecule type" value="Genomic_DNA"/>
</dbReference>
<keyword evidence="3 5" id="KW-1005">Bacterial flagellum biogenesis</keyword>
<dbReference type="Pfam" id="PF13860">
    <property type="entry name" value="FlgD_ig"/>
    <property type="match status" value="1"/>
</dbReference>
<protein>
    <recommendedName>
        <fullName evidence="2 5">Basal-body rod modification protein FlgD</fullName>
    </recommendedName>
</protein>
<dbReference type="RefSeq" id="WP_092075319.1">
    <property type="nucleotide sequence ID" value="NZ_FNAQ01000001.1"/>
</dbReference>
<feature type="domain" description="FlgD/Vpr Ig-like" evidence="6">
    <location>
        <begin position="103"/>
        <end position="175"/>
    </location>
</feature>
<dbReference type="OrthoDB" id="9785233at2"/>
<gene>
    <name evidence="7" type="ORF">SAMN05661003_101167</name>
</gene>
<evidence type="ECO:0000259" key="6">
    <source>
        <dbReference type="Pfam" id="PF13860"/>
    </source>
</evidence>
<accession>A0A1G6X7V4</accession>
<dbReference type="Proteomes" id="UP000243205">
    <property type="component" value="Unassembled WGS sequence"/>
</dbReference>